<name>A0ABT4ABP3_9BACT</name>
<dbReference type="InterPro" id="IPR025638">
    <property type="entry name" value="DUF4336"/>
</dbReference>
<organism evidence="1 2">
    <name type="scientific">Archangium lansingense</name>
    <dbReference type="NCBI Taxonomy" id="2995310"/>
    <lineage>
        <taxon>Bacteria</taxon>
        <taxon>Pseudomonadati</taxon>
        <taxon>Myxococcota</taxon>
        <taxon>Myxococcia</taxon>
        <taxon>Myxococcales</taxon>
        <taxon>Cystobacterineae</taxon>
        <taxon>Archangiaceae</taxon>
        <taxon>Archangium</taxon>
    </lineage>
</organism>
<dbReference type="EMBL" id="JAPNKA010000001">
    <property type="protein sequence ID" value="MCY1078741.1"/>
    <property type="molecule type" value="Genomic_DNA"/>
</dbReference>
<dbReference type="PANTHER" id="PTHR33835:SF1">
    <property type="entry name" value="METALLO-BETA-LACTAMASE DOMAIN-CONTAINING PROTEIN"/>
    <property type="match status" value="1"/>
</dbReference>
<dbReference type="Proteomes" id="UP001207654">
    <property type="component" value="Unassembled WGS sequence"/>
</dbReference>
<reference evidence="1 2" key="1">
    <citation type="submission" date="2022-11" db="EMBL/GenBank/DDBJ databases">
        <title>Minimal conservation of predation-associated metabolite biosynthetic gene clusters underscores biosynthetic potential of Myxococcota including descriptions for ten novel species: Archangium lansinium sp. nov., Myxococcus landrumus sp. nov., Nannocystis bai.</title>
        <authorList>
            <person name="Ahearne A."/>
            <person name="Stevens C."/>
            <person name="Phillips K."/>
        </authorList>
    </citation>
    <scope>NUCLEOTIDE SEQUENCE [LARGE SCALE GENOMIC DNA]</scope>
    <source>
        <strain evidence="1 2">MIWBW</strain>
    </source>
</reference>
<proteinExistence type="predicted"/>
<dbReference type="SUPFAM" id="SSF56281">
    <property type="entry name" value="Metallo-hydrolase/oxidoreductase"/>
    <property type="match status" value="1"/>
</dbReference>
<dbReference type="Pfam" id="PF14234">
    <property type="entry name" value="DUF4336"/>
    <property type="match status" value="1"/>
</dbReference>
<evidence type="ECO:0000313" key="1">
    <source>
        <dbReference type="EMBL" id="MCY1078741.1"/>
    </source>
</evidence>
<dbReference type="RefSeq" id="WP_267537506.1">
    <property type="nucleotide sequence ID" value="NZ_JAPNKA010000001.1"/>
</dbReference>
<dbReference type="InterPro" id="IPR036866">
    <property type="entry name" value="RibonucZ/Hydroxyglut_hydro"/>
</dbReference>
<evidence type="ECO:0000313" key="2">
    <source>
        <dbReference type="Proteomes" id="UP001207654"/>
    </source>
</evidence>
<keyword evidence="2" id="KW-1185">Reference proteome</keyword>
<gene>
    <name evidence="1" type="ORF">OV287_30190</name>
</gene>
<comment type="caution">
    <text evidence="1">The sequence shown here is derived from an EMBL/GenBank/DDBJ whole genome shotgun (WGS) entry which is preliminary data.</text>
</comment>
<accession>A0ABT4ABP3</accession>
<protein>
    <submittedName>
        <fullName evidence="1">DUF4336 domain-containing protein</fullName>
    </submittedName>
</protein>
<dbReference type="PANTHER" id="PTHR33835">
    <property type="entry name" value="YALI0C07656P"/>
    <property type="match status" value="1"/>
</dbReference>
<sequence>MASESGESTDHVLGWCDGILPYAPLSTLKPLSDGIWWVDGPVIKMTYGPVSLPFPTRMAIIRLRSGGLWIWSPTAPTPELFAELDALGPVEHLVSPNKFHYAAIPAWKERYPRATAWASPGVRERARSRKIDVAFDAELDDDTPSSWTQDIEQLVFRGSRFMEEVVFFHRASSTLILADLVMALERERVRPRLRWLLELAGTMWPGQTPREVQATAWGRKPQARACYQRMLGWQPRRVLFAHGRIYLDDATAQLERAFAWLR</sequence>